<dbReference type="SUPFAM" id="SSF50729">
    <property type="entry name" value="PH domain-like"/>
    <property type="match status" value="2"/>
</dbReference>
<feature type="domain" description="CUB" evidence="5">
    <location>
        <begin position="476"/>
        <end position="584"/>
    </location>
</feature>
<evidence type="ECO:0000259" key="4">
    <source>
        <dbReference type="PROSITE" id="PS01179"/>
    </source>
</evidence>
<dbReference type="PROSITE" id="PS01180">
    <property type="entry name" value="CUB"/>
    <property type="match status" value="3"/>
</dbReference>
<dbReference type="CDD" id="cd00041">
    <property type="entry name" value="CUB"/>
    <property type="match status" value="3"/>
</dbReference>
<sequence length="586" mass="63224">GKDLFMDLDDASLKLVDPESLTILNSQPIHTIRVWGVGRDNGRDFAYVARDKSTRIHKCHVFRCDTPARIIANTLRDICKKIMIERSLSQNMNRSLDLAGCGLRGGAIRPTNLPTQQRKGFKSPQVIPVPSFPTPMEEPRKTMKALYVGSSPVCKPSGIDILNEAIDKLVISVDPDQWLAVNVSVAPSVVTVFDANDEENVIVESRVRFLSFLGIGRNVRHCGFIVHTAQDTFMAHVFVCEPSSAALCKTIEAACKCGEVFTTSTGEVSSPGYPGNYPDSVSGCGYLITVPEGRAIALFFDFIDVEQEYDYINVYDGTNAFSPSIGEFTGSFNNLAVGSTGNNMYITFKSDYSNSGLGFRATWTTVCGRYQTSPTGVYSSPNYPAEYGNDLDECYGLSVPSGDIAKISFDDFNTEADNDVLTVYDGSSASAPVLVELSGVQTGLVVRSSTNQVFMKFRTNAETTSTGFSLSWTAVCGNRQAGPSGTITSPDYPGAYPNNANACNAIDAEEGNIIQLTFTKLLTEVDVDFVSVYDGEDDTAPLLGRFSGNADGTVVTSTSNVLTVILTSDSSTYGLGYSADYITMPG</sequence>
<dbReference type="InterPro" id="IPR011993">
    <property type="entry name" value="PH-like_dom_sf"/>
</dbReference>
<dbReference type="SUPFAM" id="SSF49854">
    <property type="entry name" value="Spermadhesin, CUB domain"/>
    <property type="match status" value="3"/>
</dbReference>
<dbReference type="GO" id="GO:0006355">
    <property type="term" value="P:regulation of DNA-templated transcription"/>
    <property type="evidence" value="ECO:0007669"/>
    <property type="project" value="TreeGrafter"/>
</dbReference>
<dbReference type="InterPro" id="IPR000859">
    <property type="entry name" value="CUB_dom"/>
</dbReference>
<dbReference type="Pfam" id="PF00640">
    <property type="entry name" value="PID"/>
    <property type="match status" value="1"/>
</dbReference>
<feature type="non-terminal residue" evidence="6">
    <location>
        <position position="1"/>
    </location>
</feature>
<dbReference type="FunFam" id="2.30.29.30:FF:000034">
    <property type="entry name" value="amyloid beta A4 precursor protein-binding family B member 2"/>
    <property type="match status" value="1"/>
</dbReference>
<evidence type="ECO:0000256" key="3">
    <source>
        <dbReference type="PROSITE-ProRule" id="PRU00059"/>
    </source>
</evidence>
<evidence type="ECO:0000313" key="7">
    <source>
        <dbReference type="Proteomes" id="UP001187531"/>
    </source>
</evidence>
<protein>
    <submittedName>
        <fullName evidence="6">Uncharacterized protein</fullName>
    </submittedName>
</protein>
<dbReference type="InterPro" id="IPR035914">
    <property type="entry name" value="Sperma_CUB_dom_sf"/>
</dbReference>
<dbReference type="GO" id="GO:0005634">
    <property type="term" value="C:nucleus"/>
    <property type="evidence" value="ECO:0007669"/>
    <property type="project" value="TreeGrafter"/>
</dbReference>
<dbReference type="PANTHER" id="PTHR14058:SF8">
    <property type="entry name" value="PROTEIN FE65 HOMOLOG"/>
    <property type="match status" value="1"/>
</dbReference>
<dbReference type="PROSITE" id="PS01179">
    <property type="entry name" value="PID"/>
    <property type="match status" value="1"/>
</dbReference>
<accession>A0AA88HVW5</accession>
<evidence type="ECO:0000256" key="2">
    <source>
        <dbReference type="ARBA" id="ARBA00023157"/>
    </source>
</evidence>
<evidence type="ECO:0000256" key="1">
    <source>
        <dbReference type="ARBA" id="ARBA00022737"/>
    </source>
</evidence>
<dbReference type="Gene3D" id="2.60.120.290">
    <property type="entry name" value="Spermadhesin, CUB domain"/>
    <property type="match status" value="3"/>
</dbReference>
<dbReference type="AlphaFoldDB" id="A0AA88HVW5"/>
<keyword evidence="1" id="KW-0677">Repeat</keyword>
<evidence type="ECO:0000313" key="6">
    <source>
        <dbReference type="EMBL" id="KAK2714984.1"/>
    </source>
</evidence>
<feature type="domain" description="CUB" evidence="5">
    <location>
        <begin position="367"/>
        <end position="475"/>
    </location>
</feature>
<dbReference type="SMART" id="SM00042">
    <property type="entry name" value="CUB"/>
    <property type="match status" value="3"/>
</dbReference>
<dbReference type="InterPro" id="IPR039576">
    <property type="entry name" value="APBB1/2/3"/>
</dbReference>
<dbReference type="Gene3D" id="2.30.29.30">
    <property type="entry name" value="Pleckstrin-homology domain (PH domain)/Phosphotyrosine-binding domain (PTB)"/>
    <property type="match status" value="2"/>
</dbReference>
<dbReference type="InterPro" id="IPR006020">
    <property type="entry name" value="PTB/PI_dom"/>
</dbReference>
<evidence type="ECO:0000259" key="5">
    <source>
        <dbReference type="PROSITE" id="PS01180"/>
    </source>
</evidence>
<keyword evidence="7" id="KW-1185">Reference proteome</keyword>
<dbReference type="PANTHER" id="PTHR14058">
    <property type="entry name" value="AMYLOID BETA A4 PRECURSOR PROTEIN-BINDING FAMILY B"/>
    <property type="match status" value="1"/>
</dbReference>
<proteinExistence type="predicted"/>
<keyword evidence="2 3" id="KW-1015">Disulfide bond</keyword>
<dbReference type="FunFam" id="2.60.120.290:FF:000005">
    <property type="entry name" value="Procollagen C-endopeptidase enhancer 1"/>
    <property type="match status" value="1"/>
</dbReference>
<feature type="non-terminal residue" evidence="6">
    <location>
        <position position="586"/>
    </location>
</feature>
<dbReference type="SMART" id="SM00462">
    <property type="entry name" value="PTB"/>
    <property type="match status" value="2"/>
</dbReference>
<name>A0AA88HVW5_ARTSF</name>
<feature type="domain" description="PID" evidence="4">
    <location>
        <begin position="12"/>
        <end position="79"/>
    </location>
</feature>
<comment type="caution">
    <text evidence="3">Lacks conserved residue(s) required for the propagation of feature annotation.</text>
</comment>
<dbReference type="Proteomes" id="UP001187531">
    <property type="component" value="Unassembled WGS sequence"/>
</dbReference>
<organism evidence="6 7">
    <name type="scientific">Artemia franciscana</name>
    <name type="common">Brine shrimp</name>
    <name type="synonym">Artemia sanfranciscana</name>
    <dbReference type="NCBI Taxonomy" id="6661"/>
    <lineage>
        <taxon>Eukaryota</taxon>
        <taxon>Metazoa</taxon>
        <taxon>Ecdysozoa</taxon>
        <taxon>Arthropoda</taxon>
        <taxon>Crustacea</taxon>
        <taxon>Branchiopoda</taxon>
        <taxon>Anostraca</taxon>
        <taxon>Artemiidae</taxon>
        <taxon>Artemia</taxon>
    </lineage>
</organism>
<comment type="caution">
    <text evidence="6">The sequence shown here is derived from an EMBL/GenBank/DDBJ whole genome shotgun (WGS) entry which is preliminary data.</text>
</comment>
<reference evidence="6" key="1">
    <citation type="submission" date="2023-07" db="EMBL/GenBank/DDBJ databases">
        <title>Chromosome-level genome assembly of Artemia franciscana.</title>
        <authorList>
            <person name="Jo E."/>
        </authorList>
    </citation>
    <scope>NUCLEOTIDE SEQUENCE</scope>
    <source>
        <tissue evidence="6">Whole body</tissue>
    </source>
</reference>
<feature type="domain" description="CUB" evidence="5">
    <location>
        <begin position="257"/>
        <end position="366"/>
    </location>
</feature>
<gene>
    <name evidence="6" type="ORF">QYM36_009842</name>
</gene>
<dbReference type="GO" id="GO:0005737">
    <property type="term" value="C:cytoplasm"/>
    <property type="evidence" value="ECO:0007669"/>
    <property type="project" value="TreeGrafter"/>
</dbReference>
<dbReference type="FunFam" id="2.60.120.290:FF:000013">
    <property type="entry name" value="Membrane frizzled-related protein"/>
    <property type="match status" value="1"/>
</dbReference>
<dbReference type="Pfam" id="PF00431">
    <property type="entry name" value="CUB"/>
    <property type="match status" value="3"/>
</dbReference>
<dbReference type="EMBL" id="JAVRJZ010000012">
    <property type="protein sequence ID" value="KAK2714984.1"/>
    <property type="molecule type" value="Genomic_DNA"/>
</dbReference>
<dbReference type="CDD" id="cd01271">
    <property type="entry name" value="PTB2_Fe65"/>
    <property type="match status" value="1"/>
</dbReference>
<dbReference type="GO" id="GO:0001540">
    <property type="term" value="F:amyloid-beta binding"/>
    <property type="evidence" value="ECO:0007669"/>
    <property type="project" value="InterPro"/>
</dbReference>
<feature type="disulfide bond" evidence="3">
    <location>
        <begin position="257"/>
        <end position="284"/>
    </location>
</feature>